<protein>
    <submittedName>
        <fullName evidence="1">Uncharacterized protein</fullName>
    </submittedName>
</protein>
<evidence type="ECO:0000313" key="1">
    <source>
        <dbReference type="EMBL" id="RHN03492.1"/>
    </source>
</evidence>
<sequence length="132" mass="14734">MEKLKAVQREKSNDKEQARQILRNGILNGMCVEKLIQMTEFGLIGNINCKIGTCGSSQYFTQMNYLKAENKKEQDLIAYSYVKDEEVISSTFIAVNEIAAISGCVNEDNPDNVLDINIVMTDGSGITINIIY</sequence>
<dbReference type="AlphaFoldDB" id="A0A415TNE7"/>
<comment type="caution">
    <text evidence="1">The sequence shown here is derived from an EMBL/GenBank/DDBJ whole genome shotgun (WGS) entry which is preliminary data.</text>
</comment>
<name>A0A415TNE7_9FIRM</name>
<dbReference type="Proteomes" id="UP000283586">
    <property type="component" value="Unassembled WGS sequence"/>
</dbReference>
<proteinExistence type="predicted"/>
<accession>A0A415TNE7</accession>
<organism evidence="1 2">
    <name type="scientific">Roseburia intestinalis</name>
    <dbReference type="NCBI Taxonomy" id="166486"/>
    <lineage>
        <taxon>Bacteria</taxon>
        <taxon>Bacillati</taxon>
        <taxon>Bacillota</taxon>
        <taxon>Clostridia</taxon>
        <taxon>Lachnospirales</taxon>
        <taxon>Lachnospiraceae</taxon>
        <taxon>Roseburia</taxon>
    </lineage>
</organism>
<reference evidence="1 2" key="1">
    <citation type="submission" date="2018-08" db="EMBL/GenBank/DDBJ databases">
        <title>A genome reference for cultivated species of the human gut microbiota.</title>
        <authorList>
            <person name="Zou Y."/>
            <person name="Xue W."/>
            <person name="Luo G."/>
        </authorList>
    </citation>
    <scope>NUCLEOTIDE SEQUENCE [LARGE SCALE GENOMIC DNA]</scope>
    <source>
        <strain evidence="1 2">AF31-21AC</strain>
    </source>
</reference>
<dbReference type="RefSeq" id="WP_118489439.1">
    <property type="nucleotide sequence ID" value="NZ_QRQN01000035.1"/>
</dbReference>
<dbReference type="EMBL" id="QRQN01000035">
    <property type="protein sequence ID" value="RHN03492.1"/>
    <property type="molecule type" value="Genomic_DNA"/>
</dbReference>
<evidence type="ECO:0000313" key="2">
    <source>
        <dbReference type="Proteomes" id="UP000283586"/>
    </source>
</evidence>
<gene>
    <name evidence="1" type="ORF">DWZ31_18400</name>
</gene>